<dbReference type="OrthoDB" id="163809at2"/>
<dbReference type="PROSITE" id="PS51257">
    <property type="entry name" value="PROKAR_LIPOPROTEIN"/>
    <property type="match status" value="1"/>
</dbReference>
<reference evidence="2 3" key="1">
    <citation type="submission" date="2013-05" db="EMBL/GenBank/DDBJ databases">
        <title>Genome assembly of Chondromyces apiculatus DSM 436.</title>
        <authorList>
            <person name="Sharma G."/>
            <person name="Khatri I."/>
            <person name="Kaur C."/>
            <person name="Mayilraj S."/>
            <person name="Subramanian S."/>
        </authorList>
    </citation>
    <scope>NUCLEOTIDE SEQUENCE [LARGE SCALE GENOMIC DNA]</scope>
    <source>
        <strain evidence="2 3">DSM 436</strain>
    </source>
</reference>
<keyword evidence="3" id="KW-1185">Reference proteome</keyword>
<dbReference type="EMBL" id="ASRX01000021">
    <property type="protein sequence ID" value="EYF05704.1"/>
    <property type="molecule type" value="Genomic_DNA"/>
</dbReference>
<dbReference type="RefSeq" id="WP_044241374.1">
    <property type="nucleotide sequence ID" value="NZ_ASRX01000021.1"/>
</dbReference>
<feature type="signal peptide" evidence="1">
    <location>
        <begin position="1"/>
        <end position="22"/>
    </location>
</feature>
<comment type="caution">
    <text evidence="2">The sequence shown here is derived from an EMBL/GenBank/DDBJ whole genome shotgun (WGS) entry which is preliminary data.</text>
</comment>
<evidence type="ECO:0000256" key="1">
    <source>
        <dbReference type="SAM" id="SignalP"/>
    </source>
</evidence>
<evidence type="ECO:0000313" key="2">
    <source>
        <dbReference type="EMBL" id="EYF05704.1"/>
    </source>
</evidence>
<name>A0A017T8Y8_9BACT</name>
<protein>
    <recommendedName>
        <fullName evidence="4">Lipoprotein</fullName>
    </recommendedName>
</protein>
<dbReference type="AlphaFoldDB" id="A0A017T8Y8"/>
<organism evidence="2 3">
    <name type="scientific">Chondromyces apiculatus DSM 436</name>
    <dbReference type="NCBI Taxonomy" id="1192034"/>
    <lineage>
        <taxon>Bacteria</taxon>
        <taxon>Pseudomonadati</taxon>
        <taxon>Myxococcota</taxon>
        <taxon>Polyangia</taxon>
        <taxon>Polyangiales</taxon>
        <taxon>Polyangiaceae</taxon>
        <taxon>Chondromyces</taxon>
    </lineage>
</organism>
<sequence>MPLSRTWLSLLLLVAACDRAPAPPSPSPSPSAAASAAALAPSAQSSAAAPSAPLLMVPYGMSATSKEGVRITFLEVISDERCPAGSKCEQAGVAKLRVQFTEPGAAPGPVEEIAIFGGSGEHPADTNNVKTLSGGLSAILGMLQPYPGERGGSIEKASYSATFVVLPTAAIPRFNENLRALNAQPPKP</sequence>
<feature type="chain" id="PRO_5001496993" description="Lipoprotein" evidence="1">
    <location>
        <begin position="23"/>
        <end position="188"/>
    </location>
</feature>
<accession>A0A017T8Y8</accession>
<keyword evidence="1" id="KW-0732">Signal</keyword>
<gene>
    <name evidence="2" type="ORF">CAP_2994</name>
</gene>
<proteinExistence type="predicted"/>
<evidence type="ECO:0000313" key="3">
    <source>
        <dbReference type="Proteomes" id="UP000019678"/>
    </source>
</evidence>
<evidence type="ECO:0008006" key="4">
    <source>
        <dbReference type="Google" id="ProtNLM"/>
    </source>
</evidence>
<dbReference type="Proteomes" id="UP000019678">
    <property type="component" value="Unassembled WGS sequence"/>
</dbReference>